<dbReference type="EMBL" id="JAAAHW010000096">
    <property type="protein sequence ID" value="KAG0006557.1"/>
    <property type="molecule type" value="Genomic_DNA"/>
</dbReference>
<dbReference type="OrthoDB" id="2446503at2759"/>
<name>A0A9P6MLJ4_9FUNG</name>
<gene>
    <name evidence="1" type="ORF">BGZ65_006692</name>
</gene>
<sequence length="226" mass="25382">MVATSDSDFLFHGVDVVLRQDPRQRSKYRAINIQHDILDKLEISPAAWTVAGVISRNDYTNNVPGCGLQTNVDIMKTVDMELAREDLLLEYCETISVERGLTEVCQTSQFDMSKDIFFDHRESMMEVPLSTNTALDSDMKAMLQDLQMFLRQCVDVRKQKSASASAVSASSSPSTSSSTTQVSDRTGFHVYCSIFYVDCSGFYISCYLTPRISEVNQISHHEAEEV</sequence>
<proteinExistence type="predicted"/>
<evidence type="ECO:0000313" key="2">
    <source>
        <dbReference type="Proteomes" id="UP000749646"/>
    </source>
</evidence>
<organism evidence="1 2">
    <name type="scientific">Modicella reniformis</name>
    <dbReference type="NCBI Taxonomy" id="1440133"/>
    <lineage>
        <taxon>Eukaryota</taxon>
        <taxon>Fungi</taxon>
        <taxon>Fungi incertae sedis</taxon>
        <taxon>Mucoromycota</taxon>
        <taxon>Mortierellomycotina</taxon>
        <taxon>Mortierellomycetes</taxon>
        <taxon>Mortierellales</taxon>
        <taxon>Mortierellaceae</taxon>
        <taxon>Modicella</taxon>
    </lineage>
</organism>
<dbReference type="Proteomes" id="UP000749646">
    <property type="component" value="Unassembled WGS sequence"/>
</dbReference>
<evidence type="ECO:0000313" key="1">
    <source>
        <dbReference type="EMBL" id="KAG0006557.1"/>
    </source>
</evidence>
<accession>A0A9P6MLJ4</accession>
<dbReference type="AlphaFoldDB" id="A0A9P6MLJ4"/>
<comment type="caution">
    <text evidence="1">The sequence shown here is derived from an EMBL/GenBank/DDBJ whole genome shotgun (WGS) entry which is preliminary data.</text>
</comment>
<reference evidence="1" key="1">
    <citation type="journal article" date="2020" name="Fungal Divers.">
        <title>Resolving the Mortierellaceae phylogeny through synthesis of multi-gene phylogenetics and phylogenomics.</title>
        <authorList>
            <person name="Vandepol N."/>
            <person name="Liber J."/>
            <person name="Desiro A."/>
            <person name="Na H."/>
            <person name="Kennedy M."/>
            <person name="Barry K."/>
            <person name="Grigoriev I.V."/>
            <person name="Miller A.N."/>
            <person name="O'Donnell K."/>
            <person name="Stajich J.E."/>
            <person name="Bonito G."/>
        </authorList>
    </citation>
    <scope>NUCLEOTIDE SEQUENCE</scope>
    <source>
        <strain evidence="1">MES-2147</strain>
    </source>
</reference>
<keyword evidence="2" id="KW-1185">Reference proteome</keyword>
<protein>
    <submittedName>
        <fullName evidence="1">Uncharacterized protein</fullName>
    </submittedName>
</protein>